<dbReference type="InterPro" id="IPR015848">
    <property type="entry name" value="PNPase_PH_RNA-bd_bac/org-type"/>
</dbReference>
<comment type="cofactor">
    <cofactor evidence="8">
        <name>Mg(2+)</name>
        <dbReference type="ChEBI" id="CHEBI:18420"/>
    </cofactor>
</comment>
<dbReference type="FunFam" id="3.30.1370.10:FF:000001">
    <property type="entry name" value="Polyribonucleotide nucleotidyltransferase"/>
    <property type="match status" value="1"/>
</dbReference>
<dbReference type="CDD" id="cd02393">
    <property type="entry name" value="KH-I_PNPase"/>
    <property type="match status" value="1"/>
</dbReference>
<evidence type="ECO:0000256" key="5">
    <source>
        <dbReference type="ARBA" id="ARBA00022723"/>
    </source>
</evidence>
<dbReference type="InterPro" id="IPR012162">
    <property type="entry name" value="PNPase"/>
</dbReference>
<dbReference type="InterPro" id="IPR020568">
    <property type="entry name" value="Ribosomal_Su5_D2-typ_SF"/>
</dbReference>
<comment type="subcellular location">
    <subcellularLocation>
        <location evidence="8">Cytoplasm</location>
    </subcellularLocation>
</comment>
<dbReference type="GO" id="GO:0000175">
    <property type="term" value="F:3'-5'-RNA exonuclease activity"/>
    <property type="evidence" value="ECO:0007669"/>
    <property type="project" value="TreeGrafter"/>
</dbReference>
<dbReference type="NCBIfam" id="NF008805">
    <property type="entry name" value="PRK11824.1"/>
    <property type="match status" value="1"/>
</dbReference>
<feature type="binding site" evidence="8">
    <location>
        <position position="495"/>
    </location>
    <ligand>
        <name>Mg(2+)</name>
        <dbReference type="ChEBI" id="CHEBI:18420"/>
    </ligand>
</feature>
<dbReference type="GO" id="GO:0004654">
    <property type="term" value="F:polyribonucleotide nucleotidyltransferase activity"/>
    <property type="evidence" value="ECO:0007669"/>
    <property type="project" value="UniProtKB-UniRule"/>
</dbReference>
<comment type="function">
    <text evidence="8">Involved in mRNA degradation. Catalyzes the phosphorolysis of single-stranded polyribonucleotides processively in the 3'- to 5'-direction.</text>
</comment>
<dbReference type="InterPro" id="IPR004087">
    <property type="entry name" value="KH_dom"/>
</dbReference>
<dbReference type="EMBL" id="MHJA01000009">
    <property type="protein sequence ID" value="OGY61219.1"/>
    <property type="molecule type" value="Genomic_DNA"/>
</dbReference>
<dbReference type="InterPro" id="IPR003029">
    <property type="entry name" value="S1_domain"/>
</dbReference>
<keyword evidence="3 8" id="KW-0808">Transferase</keyword>
<dbReference type="Pfam" id="PF03725">
    <property type="entry name" value="RNase_PH_C"/>
    <property type="match status" value="2"/>
</dbReference>
<dbReference type="Gene3D" id="3.30.1370.10">
    <property type="entry name" value="K Homology domain, type 1"/>
    <property type="match status" value="1"/>
</dbReference>
<comment type="caution">
    <text evidence="10">The sequence shown here is derived from an EMBL/GenBank/DDBJ whole genome shotgun (WGS) entry which is preliminary data.</text>
</comment>
<dbReference type="SMART" id="SM00322">
    <property type="entry name" value="KH"/>
    <property type="match status" value="1"/>
</dbReference>
<evidence type="ECO:0000313" key="11">
    <source>
        <dbReference type="Proteomes" id="UP000176544"/>
    </source>
</evidence>
<evidence type="ECO:0000256" key="8">
    <source>
        <dbReference type="HAMAP-Rule" id="MF_01595"/>
    </source>
</evidence>
<reference evidence="10 11" key="1">
    <citation type="journal article" date="2016" name="Nat. Commun.">
        <title>Thousands of microbial genomes shed light on interconnected biogeochemical processes in an aquifer system.</title>
        <authorList>
            <person name="Anantharaman K."/>
            <person name="Brown C.T."/>
            <person name="Hug L.A."/>
            <person name="Sharon I."/>
            <person name="Castelle C.J."/>
            <person name="Probst A.J."/>
            <person name="Thomas B.C."/>
            <person name="Singh A."/>
            <person name="Wilkins M.J."/>
            <person name="Karaoz U."/>
            <person name="Brodie E.L."/>
            <person name="Williams K.H."/>
            <person name="Hubbard S.S."/>
            <person name="Banfield J.F."/>
        </authorList>
    </citation>
    <scope>NUCLEOTIDE SEQUENCE [LARGE SCALE GENOMIC DNA]</scope>
</reference>
<dbReference type="HAMAP" id="MF_01595">
    <property type="entry name" value="PNPase"/>
    <property type="match status" value="1"/>
</dbReference>
<dbReference type="InterPro" id="IPR004088">
    <property type="entry name" value="KH_dom_type_1"/>
</dbReference>
<evidence type="ECO:0000256" key="2">
    <source>
        <dbReference type="ARBA" id="ARBA00022490"/>
    </source>
</evidence>
<dbReference type="InterPro" id="IPR036345">
    <property type="entry name" value="ExoRNase_PH_dom2_sf"/>
</dbReference>
<dbReference type="SUPFAM" id="SSF54791">
    <property type="entry name" value="Eukaryotic type KH-domain (KH-domain type I)"/>
    <property type="match status" value="1"/>
</dbReference>
<feature type="domain" description="S1 motif" evidence="9">
    <location>
        <begin position="626"/>
        <end position="693"/>
    </location>
</feature>
<name>A0A1G1Z9Y8_9BACT</name>
<protein>
    <recommendedName>
        <fullName evidence="8">Polyribonucleotide nucleotidyltransferase</fullName>
        <ecNumber evidence="8">2.7.7.8</ecNumber>
    </recommendedName>
    <alternativeName>
        <fullName evidence="8">Polynucleotide phosphorylase</fullName>
        <shortName evidence="8">PNPase</shortName>
    </alternativeName>
</protein>
<evidence type="ECO:0000256" key="7">
    <source>
        <dbReference type="ARBA" id="ARBA00022884"/>
    </source>
</evidence>
<dbReference type="PANTHER" id="PTHR11252:SF0">
    <property type="entry name" value="POLYRIBONUCLEOTIDE NUCLEOTIDYLTRANSFERASE 1, MITOCHONDRIAL"/>
    <property type="match status" value="1"/>
</dbReference>
<dbReference type="InterPro" id="IPR001247">
    <property type="entry name" value="ExoRNase_PH_dom1"/>
</dbReference>
<evidence type="ECO:0000256" key="4">
    <source>
        <dbReference type="ARBA" id="ARBA00022695"/>
    </source>
</evidence>
<dbReference type="Pfam" id="PF01138">
    <property type="entry name" value="RNase_PH"/>
    <property type="match status" value="2"/>
</dbReference>
<dbReference type="Pfam" id="PF03726">
    <property type="entry name" value="PNPase"/>
    <property type="match status" value="1"/>
</dbReference>
<dbReference type="InterPro" id="IPR036456">
    <property type="entry name" value="PNPase_PH_RNA-bd_sf"/>
</dbReference>
<dbReference type="PROSITE" id="PS50126">
    <property type="entry name" value="S1"/>
    <property type="match status" value="1"/>
</dbReference>
<dbReference type="InterPro" id="IPR027408">
    <property type="entry name" value="PNPase/RNase_PH_dom_sf"/>
</dbReference>
<proteinExistence type="inferred from homology"/>
<dbReference type="GO" id="GO:0006396">
    <property type="term" value="P:RNA processing"/>
    <property type="evidence" value="ECO:0007669"/>
    <property type="project" value="InterPro"/>
</dbReference>
<dbReference type="Pfam" id="PF00013">
    <property type="entry name" value="KH_1"/>
    <property type="match status" value="1"/>
</dbReference>
<dbReference type="AlphaFoldDB" id="A0A1G1Z9Y8"/>
<dbReference type="EC" id="2.7.7.8" evidence="8"/>
<gene>
    <name evidence="8" type="primary">pnp</name>
    <name evidence="10" type="ORF">A3I33_00105</name>
</gene>
<evidence type="ECO:0000256" key="6">
    <source>
        <dbReference type="ARBA" id="ARBA00022842"/>
    </source>
</evidence>
<dbReference type="GO" id="GO:0006402">
    <property type="term" value="P:mRNA catabolic process"/>
    <property type="evidence" value="ECO:0007669"/>
    <property type="project" value="UniProtKB-UniRule"/>
</dbReference>
<dbReference type="GO" id="GO:0005829">
    <property type="term" value="C:cytosol"/>
    <property type="evidence" value="ECO:0007669"/>
    <property type="project" value="TreeGrafter"/>
</dbReference>
<feature type="binding site" evidence="8">
    <location>
        <position position="489"/>
    </location>
    <ligand>
        <name>Mg(2+)</name>
        <dbReference type="ChEBI" id="CHEBI:18420"/>
    </ligand>
</feature>
<sequence length="698" mass="75758">MDLNRQKFAKEIGGENLIIETSNLAEQTNAAVTATYGGTTVLATVVMEDRDSETDYMPLTVDYEEKFYAAGKILGSRFVRREGKPSEEAVLSGRLVDRTVRPLFDRRVRRPTQVVATVLSYDGENDPDFVALMAASTALAVSDIPWGGPVAGVSISKIDDKFVVNPKNSAMTDENTALRAFFAGTDKHINMIELGGNGVSETDVIAAGKEAMQAVGELINFQNEVIKKIGKEKAEIKFDEPSAEFVKEAKDYLEKNLEDAVYVKDKKDRSDKIGALKKELKTQLEVKFENDMKYFDMFFEDELDKLVHKNILDSDKRPDGRGLDEVRDLYSEVGLLQRTHGSGLFVRGNTQALALTTLGAPGDSQLQDTIEFSGKKRFMLHYNFPPFSVGEARSFRGPGRRDIGHGALAEKALRSLMPSKEEFPYTVRVVSEILSSNGSSSMATVSASSLSLMDAGVPIKAPAAGIAIGLVTGDNDKYKVLTDIQGPEDHYGDMDMKVAGTKNGITAMQMDVKIQGITFEIFSEALDAAKKARLHILDTTDKTLAKAREDLSAYAPRILSITIDPARIGEVIGPGGKVINGIIEATGVESIDIDDDGTVFVTSKDKDSAEKAIAEVKAIVSDLEIGETIEGTVAKILDFGAIVEFPGGKSGMIHVSELGEGFVKDVRSVVKEGDIVKVKVLKVENGKTSLSLKQAGKQ</sequence>
<keyword evidence="7 8" id="KW-0694">RNA-binding</keyword>
<evidence type="ECO:0000256" key="3">
    <source>
        <dbReference type="ARBA" id="ARBA00022679"/>
    </source>
</evidence>
<dbReference type="Proteomes" id="UP000176544">
    <property type="component" value="Unassembled WGS sequence"/>
</dbReference>
<dbReference type="PROSITE" id="PS50084">
    <property type="entry name" value="KH_TYPE_1"/>
    <property type="match status" value="1"/>
</dbReference>
<comment type="catalytic activity">
    <reaction evidence="8">
        <text>RNA(n+1) + phosphate = RNA(n) + a ribonucleoside 5'-diphosphate</text>
        <dbReference type="Rhea" id="RHEA:22096"/>
        <dbReference type="Rhea" id="RHEA-COMP:14527"/>
        <dbReference type="Rhea" id="RHEA-COMP:17342"/>
        <dbReference type="ChEBI" id="CHEBI:43474"/>
        <dbReference type="ChEBI" id="CHEBI:57930"/>
        <dbReference type="ChEBI" id="CHEBI:140395"/>
        <dbReference type="EC" id="2.7.7.8"/>
    </reaction>
</comment>
<keyword evidence="4 8" id="KW-0548">Nucleotidyltransferase</keyword>
<dbReference type="InterPro" id="IPR036612">
    <property type="entry name" value="KH_dom_type_1_sf"/>
</dbReference>
<organism evidence="10 11">
    <name type="scientific">Candidatus Colwellbacteria bacterium RIFCSPLOWO2_02_FULL_45_11</name>
    <dbReference type="NCBI Taxonomy" id="1797692"/>
    <lineage>
        <taxon>Bacteria</taxon>
        <taxon>Candidatus Colwelliibacteriota</taxon>
    </lineage>
</organism>
<keyword evidence="2 8" id="KW-0963">Cytoplasm</keyword>
<dbReference type="Gene3D" id="2.40.50.140">
    <property type="entry name" value="Nucleic acid-binding proteins"/>
    <property type="match status" value="1"/>
</dbReference>
<dbReference type="PIRSF" id="PIRSF005499">
    <property type="entry name" value="PNPase"/>
    <property type="match status" value="1"/>
</dbReference>
<dbReference type="SUPFAM" id="SSF46915">
    <property type="entry name" value="Polynucleotide phosphorylase/guanosine pentaphosphate synthase (PNPase/GPSI), domain 3"/>
    <property type="match status" value="1"/>
</dbReference>
<accession>A0A1G1Z9Y8</accession>
<dbReference type="CDD" id="cd11364">
    <property type="entry name" value="RNase_PH_PNPase_2"/>
    <property type="match status" value="1"/>
</dbReference>
<dbReference type="NCBIfam" id="TIGR03591">
    <property type="entry name" value="polynuc_phos"/>
    <property type="match status" value="1"/>
</dbReference>
<evidence type="ECO:0000259" key="9">
    <source>
        <dbReference type="PROSITE" id="PS50126"/>
    </source>
</evidence>
<dbReference type="InterPro" id="IPR015847">
    <property type="entry name" value="ExoRNase_PH_dom2"/>
</dbReference>
<dbReference type="GO" id="GO:0003723">
    <property type="term" value="F:RNA binding"/>
    <property type="evidence" value="ECO:0007669"/>
    <property type="project" value="UniProtKB-UniRule"/>
</dbReference>
<keyword evidence="5 8" id="KW-0479">Metal-binding</keyword>
<dbReference type="SUPFAM" id="SSF55666">
    <property type="entry name" value="Ribonuclease PH domain 2-like"/>
    <property type="match status" value="2"/>
</dbReference>
<dbReference type="SUPFAM" id="SSF50249">
    <property type="entry name" value="Nucleic acid-binding proteins"/>
    <property type="match status" value="1"/>
</dbReference>
<dbReference type="FunFam" id="3.30.230.70:FF:000002">
    <property type="entry name" value="Polyribonucleotide nucleotidyltransferase"/>
    <property type="match status" value="1"/>
</dbReference>
<dbReference type="InterPro" id="IPR012340">
    <property type="entry name" value="NA-bd_OB-fold"/>
</dbReference>
<dbReference type="SMART" id="SM00316">
    <property type="entry name" value="S1"/>
    <property type="match status" value="1"/>
</dbReference>
<keyword evidence="6 8" id="KW-0460">Magnesium</keyword>
<comment type="similarity">
    <text evidence="1 8">Belongs to the polyribonucleotide nucleotidyltransferase family.</text>
</comment>
<dbReference type="Gene3D" id="3.30.230.70">
    <property type="entry name" value="GHMP Kinase, N-terminal domain"/>
    <property type="match status" value="2"/>
</dbReference>
<dbReference type="STRING" id="1797692.A3I33_00105"/>
<dbReference type="GO" id="GO:0000287">
    <property type="term" value="F:magnesium ion binding"/>
    <property type="evidence" value="ECO:0007669"/>
    <property type="project" value="UniProtKB-UniRule"/>
</dbReference>
<dbReference type="Pfam" id="PF00575">
    <property type="entry name" value="S1"/>
    <property type="match status" value="1"/>
</dbReference>
<dbReference type="SUPFAM" id="SSF54211">
    <property type="entry name" value="Ribosomal protein S5 domain 2-like"/>
    <property type="match status" value="2"/>
</dbReference>
<evidence type="ECO:0000313" key="10">
    <source>
        <dbReference type="EMBL" id="OGY61219.1"/>
    </source>
</evidence>
<dbReference type="FunFam" id="3.30.230.70:FF:000001">
    <property type="entry name" value="Polyribonucleotide nucleotidyltransferase"/>
    <property type="match status" value="1"/>
</dbReference>
<dbReference type="PANTHER" id="PTHR11252">
    <property type="entry name" value="POLYRIBONUCLEOTIDE NUCLEOTIDYLTRANSFERASE"/>
    <property type="match status" value="1"/>
</dbReference>
<evidence type="ECO:0000256" key="1">
    <source>
        <dbReference type="ARBA" id="ARBA00007404"/>
    </source>
</evidence>